<organism evidence="1 2">
    <name type="scientific">Ureibacillus xyleni</name>
    <dbReference type="NCBI Taxonomy" id="614648"/>
    <lineage>
        <taxon>Bacteria</taxon>
        <taxon>Bacillati</taxon>
        <taxon>Bacillota</taxon>
        <taxon>Bacilli</taxon>
        <taxon>Bacillales</taxon>
        <taxon>Caryophanaceae</taxon>
        <taxon>Ureibacillus</taxon>
    </lineage>
</organism>
<evidence type="ECO:0000313" key="2">
    <source>
        <dbReference type="Proteomes" id="UP000219636"/>
    </source>
</evidence>
<reference evidence="2" key="1">
    <citation type="submission" date="2017-08" db="EMBL/GenBank/DDBJ databases">
        <authorList>
            <person name="Varghese N."/>
            <person name="Submissions S."/>
        </authorList>
    </citation>
    <scope>NUCLEOTIDE SEQUENCE [LARGE SCALE GENOMIC DNA]</scope>
    <source>
        <strain evidence="2">JC22</strain>
    </source>
</reference>
<dbReference type="Proteomes" id="UP000219636">
    <property type="component" value="Unassembled WGS sequence"/>
</dbReference>
<name>A0A285TKB1_9BACL</name>
<evidence type="ECO:0008006" key="3">
    <source>
        <dbReference type="Google" id="ProtNLM"/>
    </source>
</evidence>
<dbReference type="RefSeq" id="WP_097074833.1">
    <property type="nucleotide sequence ID" value="NZ_OBMQ01000014.1"/>
</dbReference>
<sequence>MSYVIYFDESNKLDQPGIDYSYYGALGMDETVANNIRQYINNLNETLRSKSEMHFVEYTQDTNFEKYFKALHYVLSQPIQLNLMIVNKGDAEKLTTAMDIKMAELRELFYVKIPERLFYGLTRDLSTGQPIKIVIDENSEYEKIELEKKIIEQMNAHSAYRKKAYKVVDVEQASSEKDLLLQMIDNLMGIIVFVLEKQHKAFEENRDNITLDVKCDLIYRLLIEQNNLELLHKKVMLYCWEGNEEGISQIEFSQFTGNFIMSKTKYDVSEMAKLAQVRAMYPNETTKFYRVQMGYPRQLRKLLGYIDELDGKGRNSYYLEK</sequence>
<dbReference type="AlphaFoldDB" id="A0A285TKB1"/>
<proteinExistence type="predicted"/>
<dbReference type="Pfam" id="PF12686">
    <property type="entry name" value="DUF3800"/>
    <property type="match status" value="1"/>
</dbReference>
<accession>A0A285TKB1</accession>
<evidence type="ECO:0000313" key="1">
    <source>
        <dbReference type="EMBL" id="SOC22797.1"/>
    </source>
</evidence>
<keyword evidence="2" id="KW-1185">Reference proteome</keyword>
<dbReference type="OrthoDB" id="2567918at2"/>
<gene>
    <name evidence="1" type="ORF">SAMN05880501_11498</name>
</gene>
<dbReference type="InterPro" id="IPR024524">
    <property type="entry name" value="DUF3800"/>
</dbReference>
<protein>
    <recommendedName>
        <fullName evidence="3">DUF3800 domain-containing protein</fullName>
    </recommendedName>
</protein>
<dbReference type="EMBL" id="OBMQ01000014">
    <property type="protein sequence ID" value="SOC22797.1"/>
    <property type="molecule type" value="Genomic_DNA"/>
</dbReference>